<keyword evidence="3" id="KW-1185">Reference proteome</keyword>
<feature type="transmembrane region" description="Helical" evidence="1">
    <location>
        <begin position="219"/>
        <end position="238"/>
    </location>
</feature>
<feature type="transmembrane region" description="Helical" evidence="1">
    <location>
        <begin position="145"/>
        <end position="162"/>
    </location>
</feature>
<gene>
    <name evidence="2" type="ORF">EK21DRAFT_52058</name>
</gene>
<keyword evidence="1" id="KW-1133">Transmembrane helix</keyword>
<feature type="transmembrane region" description="Helical" evidence="1">
    <location>
        <begin position="174"/>
        <end position="199"/>
    </location>
</feature>
<organism evidence="2 3">
    <name type="scientific">Setomelanomma holmii</name>
    <dbReference type="NCBI Taxonomy" id="210430"/>
    <lineage>
        <taxon>Eukaryota</taxon>
        <taxon>Fungi</taxon>
        <taxon>Dikarya</taxon>
        <taxon>Ascomycota</taxon>
        <taxon>Pezizomycotina</taxon>
        <taxon>Dothideomycetes</taxon>
        <taxon>Pleosporomycetidae</taxon>
        <taxon>Pleosporales</taxon>
        <taxon>Pleosporineae</taxon>
        <taxon>Phaeosphaeriaceae</taxon>
        <taxon>Setomelanomma</taxon>
    </lineage>
</organism>
<dbReference type="AlphaFoldDB" id="A0A9P4HK50"/>
<reference evidence="2" key="1">
    <citation type="journal article" date="2020" name="Stud. Mycol.">
        <title>101 Dothideomycetes genomes: a test case for predicting lifestyles and emergence of pathogens.</title>
        <authorList>
            <person name="Haridas S."/>
            <person name="Albert R."/>
            <person name="Binder M."/>
            <person name="Bloem J."/>
            <person name="Labutti K."/>
            <person name="Salamov A."/>
            <person name="Andreopoulos B."/>
            <person name="Baker S."/>
            <person name="Barry K."/>
            <person name="Bills G."/>
            <person name="Bluhm B."/>
            <person name="Cannon C."/>
            <person name="Castanera R."/>
            <person name="Culley D."/>
            <person name="Daum C."/>
            <person name="Ezra D."/>
            <person name="Gonzalez J."/>
            <person name="Henrissat B."/>
            <person name="Kuo A."/>
            <person name="Liang C."/>
            <person name="Lipzen A."/>
            <person name="Lutzoni F."/>
            <person name="Magnuson J."/>
            <person name="Mondo S."/>
            <person name="Nolan M."/>
            <person name="Ohm R."/>
            <person name="Pangilinan J."/>
            <person name="Park H.-J."/>
            <person name="Ramirez L."/>
            <person name="Alfaro M."/>
            <person name="Sun H."/>
            <person name="Tritt A."/>
            <person name="Yoshinaga Y."/>
            <person name="Zwiers L.-H."/>
            <person name="Turgeon B."/>
            <person name="Goodwin S."/>
            <person name="Spatafora J."/>
            <person name="Crous P."/>
            <person name="Grigoriev I."/>
        </authorList>
    </citation>
    <scope>NUCLEOTIDE SEQUENCE</scope>
    <source>
        <strain evidence="2">CBS 110217</strain>
    </source>
</reference>
<dbReference type="EMBL" id="ML978154">
    <property type="protein sequence ID" value="KAF2036730.1"/>
    <property type="molecule type" value="Genomic_DNA"/>
</dbReference>
<feature type="transmembrane region" description="Helical" evidence="1">
    <location>
        <begin position="76"/>
        <end position="98"/>
    </location>
</feature>
<feature type="transmembrane region" description="Helical" evidence="1">
    <location>
        <begin position="34"/>
        <end position="56"/>
    </location>
</feature>
<comment type="caution">
    <text evidence="2">The sequence shown here is derived from an EMBL/GenBank/DDBJ whole genome shotgun (WGS) entry which is preliminary data.</text>
</comment>
<feature type="transmembrane region" description="Helical" evidence="1">
    <location>
        <begin position="250"/>
        <end position="267"/>
    </location>
</feature>
<proteinExistence type="predicted"/>
<protein>
    <submittedName>
        <fullName evidence="2">Uncharacterized protein</fullName>
    </submittedName>
</protein>
<feature type="transmembrane region" description="Helical" evidence="1">
    <location>
        <begin position="287"/>
        <end position="304"/>
    </location>
</feature>
<accession>A0A9P4HK50</accession>
<evidence type="ECO:0000313" key="3">
    <source>
        <dbReference type="Proteomes" id="UP000799777"/>
    </source>
</evidence>
<keyword evidence="1" id="KW-0812">Transmembrane</keyword>
<keyword evidence="1" id="KW-0472">Membrane</keyword>
<sequence length="390" mass="44369">MVPPSFGPPGYAIPQRYMNRTPPPEGADTNTRPYLIFFSYLTTCFGVSVFIILGILKKYTVLKKSTTASPPPSKHVWFFSALAAGSLLSTWTYMFKYFNVSYQTWLMWRSYYELDPHHRHWGLWLRETSLFREAWETVVVGNTRYWWSHQIFFFALGLGLYLEQKGVRRGIKHTWAFMLLGQIVAISFATNLFLVTLLLSPSPPPTPLSSQNPRSRWFSTWPLNLGAVFATVIPAYLLADEHYWHHSTGFMPILLTPHVALMVLPIVRAFAPASYFSNDDVAFNSKVYGYMWALTLVNAVLMLFKTTYTAVSYGGWHGIQSALLEHPAVSSVGFDVIFCWVTWICWYRTQGGGIDSVEKASIDRVKDTYSKGGSGIPVYSNGVDGIIRRR</sequence>
<dbReference type="Proteomes" id="UP000799777">
    <property type="component" value="Unassembled WGS sequence"/>
</dbReference>
<name>A0A9P4HK50_9PLEO</name>
<evidence type="ECO:0000313" key="2">
    <source>
        <dbReference type="EMBL" id="KAF2036730.1"/>
    </source>
</evidence>
<dbReference type="OrthoDB" id="2126185at2759"/>
<evidence type="ECO:0000256" key="1">
    <source>
        <dbReference type="SAM" id="Phobius"/>
    </source>
</evidence>